<accession>A0A915A5J6</accession>
<dbReference type="AlphaFoldDB" id="A0A915A5J6"/>
<dbReference type="Proteomes" id="UP000887569">
    <property type="component" value="Unplaced"/>
</dbReference>
<feature type="compositionally biased region" description="Basic and acidic residues" evidence="1">
    <location>
        <begin position="189"/>
        <end position="209"/>
    </location>
</feature>
<organism evidence="2 3">
    <name type="scientific">Parascaris univalens</name>
    <name type="common">Nematode worm</name>
    <dbReference type="NCBI Taxonomy" id="6257"/>
    <lineage>
        <taxon>Eukaryota</taxon>
        <taxon>Metazoa</taxon>
        <taxon>Ecdysozoa</taxon>
        <taxon>Nematoda</taxon>
        <taxon>Chromadorea</taxon>
        <taxon>Rhabditida</taxon>
        <taxon>Spirurina</taxon>
        <taxon>Ascaridomorpha</taxon>
        <taxon>Ascaridoidea</taxon>
        <taxon>Ascarididae</taxon>
        <taxon>Parascaris</taxon>
    </lineage>
</organism>
<name>A0A915A5J6_PARUN</name>
<evidence type="ECO:0000313" key="2">
    <source>
        <dbReference type="Proteomes" id="UP000887569"/>
    </source>
</evidence>
<reference evidence="3" key="1">
    <citation type="submission" date="2022-11" db="UniProtKB">
        <authorList>
            <consortium name="WormBaseParasite"/>
        </authorList>
    </citation>
    <scope>IDENTIFICATION</scope>
</reference>
<keyword evidence="2" id="KW-1185">Reference proteome</keyword>
<evidence type="ECO:0000256" key="1">
    <source>
        <dbReference type="SAM" id="MobiDB-lite"/>
    </source>
</evidence>
<sequence length="268" mass="29146">IFTLHRPLRHSEYYRCSMISVTVIVLLLDRQVSAQLGGLFGGLGGLPQFPGLPQLPSFRLPQIPTLVAPPSGGDPLSQVLDNLGALFRGISQPQVPPFPPPLSPPPLSPPTLPPFLPTEAATTTVPTLESISNAVFPTLVTELSVDAAEKVDSGQVSFLGLIPDESTDYYTEESTDSMPDFIDMLSHGEHWTTEGKRNGKNSSPREKSRSNINDGETGGGDHSVIGRPPPLPGLVEINKPDEDQLRRFEREDPTWKIRSQLEDSGRVE</sequence>
<feature type="region of interest" description="Disordered" evidence="1">
    <location>
        <begin position="189"/>
        <end position="268"/>
    </location>
</feature>
<proteinExistence type="predicted"/>
<feature type="compositionally biased region" description="Basic and acidic residues" evidence="1">
    <location>
        <begin position="238"/>
        <end position="268"/>
    </location>
</feature>
<protein>
    <submittedName>
        <fullName evidence="3">Uncharacterized protein</fullName>
    </submittedName>
</protein>
<dbReference type="WBParaSite" id="PgR001X_g252_t02">
    <property type="protein sequence ID" value="PgR001X_g252_t02"/>
    <property type="gene ID" value="PgR001X_g252"/>
</dbReference>
<evidence type="ECO:0000313" key="3">
    <source>
        <dbReference type="WBParaSite" id="PgR001X_g252_t02"/>
    </source>
</evidence>